<sequence>MGEPKGKLVTPVADNPDDELRSLEVNADDELLVDVKTSALPTGASTSANQTTMITALQLIDDLRNSLGSVNTDDLQVDVKTAPTTVVIPHADEKLFGIESVIHKVKIVDATAASFGIASDAVPTGKIWKITHISMFNLDGDIATRAEITAKYATTNVYICVQAGAIAQYIAVDRHVEIYLAAGECIEVWFIGVAAPETCYLNIFGYEMNAP</sequence>
<name>A0A6H1ZNS6_9ZZZZ</name>
<protein>
    <submittedName>
        <fullName evidence="1">Uncharacterized protein</fullName>
    </submittedName>
</protein>
<reference evidence="1" key="1">
    <citation type="submission" date="2020-03" db="EMBL/GenBank/DDBJ databases">
        <title>The deep terrestrial virosphere.</title>
        <authorList>
            <person name="Holmfeldt K."/>
            <person name="Nilsson E."/>
            <person name="Simone D."/>
            <person name="Lopez-Fernandez M."/>
            <person name="Wu X."/>
            <person name="de Brujin I."/>
            <person name="Lundin D."/>
            <person name="Andersson A."/>
            <person name="Bertilsson S."/>
            <person name="Dopson M."/>
        </authorList>
    </citation>
    <scope>NUCLEOTIDE SEQUENCE</scope>
    <source>
        <strain evidence="1">TM448A01222</strain>
    </source>
</reference>
<organism evidence="1">
    <name type="scientific">viral metagenome</name>
    <dbReference type="NCBI Taxonomy" id="1070528"/>
    <lineage>
        <taxon>unclassified sequences</taxon>
        <taxon>metagenomes</taxon>
        <taxon>organismal metagenomes</taxon>
    </lineage>
</organism>
<dbReference type="AlphaFoldDB" id="A0A6H1ZNS6"/>
<gene>
    <name evidence="1" type="ORF">TM448A01222_0019</name>
</gene>
<dbReference type="EMBL" id="MT144116">
    <property type="protein sequence ID" value="QJA49081.1"/>
    <property type="molecule type" value="Genomic_DNA"/>
</dbReference>
<evidence type="ECO:0000313" key="1">
    <source>
        <dbReference type="EMBL" id="QJA49081.1"/>
    </source>
</evidence>
<accession>A0A6H1ZNS6</accession>
<proteinExistence type="predicted"/>